<evidence type="ECO:0000256" key="4">
    <source>
        <dbReference type="ARBA" id="ARBA00022475"/>
    </source>
</evidence>
<dbReference type="InterPro" id="IPR045584">
    <property type="entry name" value="Pilin-like"/>
</dbReference>
<keyword evidence="7 11" id="KW-0812">Transmembrane</keyword>
<dbReference type="InterPro" id="IPR051621">
    <property type="entry name" value="T2SS_protein_J"/>
</dbReference>
<evidence type="ECO:0000256" key="6">
    <source>
        <dbReference type="ARBA" id="ARBA00022519"/>
    </source>
</evidence>
<organism evidence="12 13">
    <name type="scientific">Pseudophaeobacter arcticus</name>
    <dbReference type="NCBI Taxonomy" id="385492"/>
    <lineage>
        <taxon>Bacteria</taxon>
        <taxon>Pseudomonadati</taxon>
        <taxon>Pseudomonadota</taxon>
        <taxon>Alphaproteobacteria</taxon>
        <taxon>Rhodobacterales</taxon>
        <taxon>Paracoccaceae</taxon>
        <taxon>Pseudophaeobacter</taxon>
    </lineage>
</organism>
<comment type="subcellular location">
    <subcellularLocation>
        <location evidence="1">Cell inner membrane</location>
        <topology evidence="1">Single-pass membrane protein</topology>
    </subcellularLocation>
</comment>
<feature type="transmembrane region" description="Helical" evidence="11">
    <location>
        <begin position="24"/>
        <end position="45"/>
    </location>
</feature>
<comment type="caution">
    <text evidence="12">The sequence shown here is derived from an EMBL/GenBank/DDBJ whole genome shotgun (WGS) entry which is preliminary data.</text>
</comment>
<evidence type="ECO:0000256" key="11">
    <source>
        <dbReference type="SAM" id="Phobius"/>
    </source>
</evidence>
<evidence type="ECO:0000256" key="2">
    <source>
        <dbReference type="ARBA" id="ARBA00011084"/>
    </source>
</evidence>
<keyword evidence="13" id="KW-1185">Reference proteome</keyword>
<dbReference type="InterPro" id="IPR010055">
    <property type="entry name" value="T2SS_protein-GspJ"/>
</dbReference>
<reference evidence="12 13" key="1">
    <citation type="submission" date="2024-04" db="EMBL/GenBank/DDBJ databases">
        <title>Draft genome sequence of Pseudophaeobacter arcticus NBRC 116598.</title>
        <authorList>
            <person name="Miyakawa T."/>
            <person name="Kusuya Y."/>
            <person name="Miura T."/>
        </authorList>
    </citation>
    <scope>NUCLEOTIDE SEQUENCE [LARGE SCALE GENOMIC DNA]</scope>
    <source>
        <strain evidence="12 13">SU-CL00105</strain>
    </source>
</reference>
<evidence type="ECO:0000256" key="5">
    <source>
        <dbReference type="ARBA" id="ARBA00022481"/>
    </source>
</evidence>
<dbReference type="Proteomes" id="UP001441944">
    <property type="component" value="Unassembled WGS sequence"/>
</dbReference>
<accession>A0ABQ0AQ55</accession>
<dbReference type="NCBIfam" id="TIGR02532">
    <property type="entry name" value="IV_pilin_GFxxxE"/>
    <property type="match status" value="1"/>
</dbReference>
<comment type="similarity">
    <text evidence="2">Belongs to the GSP J family.</text>
</comment>
<dbReference type="PANTHER" id="PTHR39583:SF2">
    <property type="entry name" value="TYPE II SECRETION SYSTEM PROTEIN J"/>
    <property type="match status" value="1"/>
</dbReference>
<gene>
    <name evidence="12" type="ORF">NBRC116598_34410</name>
</gene>
<feature type="compositionally biased region" description="Polar residues" evidence="10">
    <location>
        <begin position="1"/>
        <end position="14"/>
    </location>
</feature>
<keyword evidence="6" id="KW-0997">Cell inner membrane</keyword>
<evidence type="ECO:0000256" key="1">
    <source>
        <dbReference type="ARBA" id="ARBA00004377"/>
    </source>
</evidence>
<protein>
    <recommendedName>
        <fullName evidence="3">Type II secretion system protein J</fullName>
    </recommendedName>
</protein>
<evidence type="ECO:0000256" key="3">
    <source>
        <dbReference type="ARBA" id="ARBA00021539"/>
    </source>
</evidence>
<dbReference type="SUPFAM" id="SSF54523">
    <property type="entry name" value="Pili subunits"/>
    <property type="match status" value="1"/>
</dbReference>
<proteinExistence type="inferred from homology"/>
<dbReference type="Gene3D" id="3.10.610.10">
    <property type="entry name" value="GSPII I/J protein-like"/>
    <property type="match status" value="1"/>
</dbReference>
<dbReference type="InterPro" id="IPR012902">
    <property type="entry name" value="N_methyl_site"/>
</dbReference>
<dbReference type="PROSITE" id="PS00409">
    <property type="entry name" value="PROKAR_NTER_METHYL"/>
    <property type="match status" value="1"/>
</dbReference>
<feature type="region of interest" description="Disordered" evidence="10">
    <location>
        <begin position="1"/>
        <end position="21"/>
    </location>
</feature>
<evidence type="ECO:0000256" key="9">
    <source>
        <dbReference type="ARBA" id="ARBA00023136"/>
    </source>
</evidence>
<evidence type="ECO:0000256" key="8">
    <source>
        <dbReference type="ARBA" id="ARBA00022989"/>
    </source>
</evidence>
<keyword evidence="9 11" id="KW-0472">Membrane</keyword>
<dbReference type="EMBL" id="BAABWU010000017">
    <property type="protein sequence ID" value="GAA6197996.1"/>
    <property type="molecule type" value="Genomic_DNA"/>
</dbReference>
<evidence type="ECO:0000256" key="7">
    <source>
        <dbReference type="ARBA" id="ARBA00022692"/>
    </source>
</evidence>
<dbReference type="Pfam" id="PF07963">
    <property type="entry name" value="N_methyl"/>
    <property type="match status" value="1"/>
</dbReference>
<evidence type="ECO:0000313" key="12">
    <source>
        <dbReference type="EMBL" id="GAA6197996.1"/>
    </source>
</evidence>
<keyword evidence="8 11" id="KW-1133">Transmembrane helix</keyword>
<dbReference type="PANTHER" id="PTHR39583">
    <property type="entry name" value="TYPE II SECRETION SYSTEM PROTEIN J-RELATED"/>
    <property type="match status" value="1"/>
</dbReference>
<keyword evidence="4" id="KW-1003">Cell membrane</keyword>
<evidence type="ECO:0000256" key="10">
    <source>
        <dbReference type="SAM" id="MobiDB-lite"/>
    </source>
</evidence>
<dbReference type="Pfam" id="PF11612">
    <property type="entry name" value="T2SSJ"/>
    <property type="match status" value="1"/>
</dbReference>
<sequence>MAEPQNSPPGSGTSAPGRPQPESGLSLIELVVAMALFALVAVMGTQALTGMMRMRDGLQGRAEQVAQLDRGLSLLRRDLRALVPMLFYPPERQPPQSALRFRNGVLSLSVAGQPRLQDLSAAAPPPLRFQRIDWELQGDVLQRRSWPALTPALRSSRQDAQAVMPGVTGLRLRSYWADLGWIDGAGSLGVSAGSPGGGPLDGDGGTAAAELYSSTLPLALELILETEDYGDISLVETLK</sequence>
<keyword evidence="5" id="KW-0488">Methylation</keyword>
<name>A0ABQ0AQ55_9RHOB</name>
<evidence type="ECO:0000313" key="13">
    <source>
        <dbReference type="Proteomes" id="UP001441944"/>
    </source>
</evidence>